<protein>
    <submittedName>
        <fullName evidence="2">Uncharacterized protein</fullName>
    </submittedName>
</protein>
<accession>A0ABX8GN01</accession>
<dbReference type="EMBL" id="CP076023">
    <property type="protein sequence ID" value="QWC17032.1"/>
    <property type="molecule type" value="Genomic_DNA"/>
</dbReference>
<evidence type="ECO:0000313" key="2">
    <source>
        <dbReference type="EMBL" id="QWC17032.1"/>
    </source>
</evidence>
<evidence type="ECO:0000313" key="3">
    <source>
        <dbReference type="Proteomes" id="UP000679335"/>
    </source>
</evidence>
<evidence type="ECO:0000256" key="1">
    <source>
        <dbReference type="SAM" id="Phobius"/>
    </source>
</evidence>
<feature type="transmembrane region" description="Helical" evidence="1">
    <location>
        <begin position="156"/>
        <end position="177"/>
    </location>
</feature>
<keyword evidence="1" id="KW-1133">Transmembrane helix</keyword>
<dbReference type="Proteomes" id="UP000679335">
    <property type="component" value="Chromosome"/>
</dbReference>
<feature type="transmembrane region" description="Helical" evidence="1">
    <location>
        <begin position="131"/>
        <end position="150"/>
    </location>
</feature>
<keyword evidence="1" id="KW-0812">Transmembrane</keyword>
<feature type="transmembrane region" description="Helical" evidence="1">
    <location>
        <begin position="59"/>
        <end position="85"/>
    </location>
</feature>
<keyword evidence="3" id="KW-1185">Reference proteome</keyword>
<sequence length="201" mass="20689">MTPAPTHEFDPALEHVQMNVFNRSMSTPHAAPAATTDPRSRALARQAAEQLGGLGVLELNAWCALLLITVNSGIGLLTLALSGVWPGGEAFGVMLAVASFGALVPVLVVGWPVGVLTAWLLRREPRESRHVVVFAVVGAVAAVLLGLVGRDLAPDPVISLVLAAEGALGAGGGRLLVGRARRALARRRAAQPAPCAATAEP</sequence>
<proteinExistence type="predicted"/>
<gene>
    <name evidence="2" type="ORF">KKR89_05295</name>
</gene>
<organism evidence="2 3">
    <name type="scientific">Cellulomonas dongxiuzhuiae</name>
    <dbReference type="NCBI Taxonomy" id="2819979"/>
    <lineage>
        <taxon>Bacteria</taxon>
        <taxon>Bacillati</taxon>
        <taxon>Actinomycetota</taxon>
        <taxon>Actinomycetes</taxon>
        <taxon>Micrococcales</taxon>
        <taxon>Cellulomonadaceae</taxon>
        <taxon>Cellulomonas</taxon>
    </lineage>
</organism>
<feature type="transmembrane region" description="Helical" evidence="1">
    <location>
        <begin position="91"/>
        <end position="119"/>
    </location>
</feature>
<reference evidence="2 3" key="1">
    <citation type="submission" date="2021-05" db="EMBL/GenBank/DDBJ databases">
        <title>Novel species in genus Cellulomonas.</title>
        <authorList>
            <person name="Zhang G."/>
        </authorList>
    </citation>
    <scope>NUCLEOTIDE SEQUENCE [LARGE SCALE GENOMIC DNA]</scope>
    <source>
        <strain evidence="3">zg-ZUI157</strain>
    </source>
</reference>
<name>A0ABX8GN01_9CELL</name>
<keyword evidence="1" id="KW-0472">Membrane</keyword>
<dbReference type="RefSeq" id="WP_214765700.1">
    <property type="nucleotide sequence ID" value="NZ_CP076023.1"/>
</dbReference>